<organism evidence="3 4">
    <name type="scientific">Streptomyces pristinaespiralis (strain ATCC 25486 / DSM 40338 / CBS 914.69 / JCM 4507 / KCC S-0507 / NBRC 13074 / NRRL 2958 / 5647)</name>
    <dbReference type="NCBI Taxonomy" id="457429"/>
    <lineage>
        <taxon>Bacteria</taxon>
        <taxon>Bacillati</taxon>
        <taxon>Actinomycetota</taxon>
        <taxon>Actinomycetes</taxon>
        <taxon>Kitasatosporales</taxon>
        <taxon>Streptomycetaceae</taxon>
        <taxon>Streptomyces</taxon>
    </lineage>
</organism>
<dbReference type="HOGENOM" id="CLU_000288_125_8_11"/>
<dbReference type="PANTHER" id="PTHR46082">
    <property type="entry name" value="ATP/GTP-BINDING PROTEIN-RELATED"/>
    <property type="match status" value="1"/>
</dbReference>
<dbReference type="InterPro" id="IPR019734">
    <property type="entry name" value="TPR_rpt"/>
</dbReference>
<dbReference type="AlphaFoldDB" id="B5HBA1"/>
<evidence type="ECO:0000256" key="1">
    <source>
        <dbReference type="SAM" id="MobiDB-lite"/>
    </source>
</evidence>
<dbReference type="SUPFAM" id="SSF48452">
    <property type="entry name" value="TPR-like"/>
    <property type="match status" value="2"/>
</dbReference>
<dbReference type="Gene3D" id="1.25.40.10">
    <property type="entry name" value="Tetratricopeptide repeat domain"/>
    <property type="match status" value="2"/>
</dbReference>
<dbReference type="Proteomes" id="UP000002805">
    <property type="component" value="Chromosome"/>
</dbReference>
<dbReference type="PANTHER" id="PTHR46082:SF6">
    <property type="entry name" value="AAA+ ATPASE DOMAIN-CONTAINING PROTEIN-RELATED"/>
    <property type="match status" value="1"/>
</dbReference>
<evidence type="ECO:0000313" key="3">
    <source>
        <dbReference type="EMBL" id="EDY64112.1"/>
    </source>
</evidence>
<reference evidence="4" key="1">
    <citation type="submission" date="2008-02" db="EMBL/GenBank/DDBJ databases">
        <authorList>
            <consortium name="The Broad Institute Genome Sequencing Platform"/>
            <person name="Fischbach M."/>
            <person name="Ward D."/>
            <person name="Young S."/>
            <person name="Jaffe D."/>
            <person name="Gnerre S."/>
            <person name="Berlin A."/>
            <person name="Heiman D."/>
            <person name="Hepburn T."/>
            <person name="Sykes S."/>
            <person name="Alvarado L."/>
            <person name="Kodira C.D."/>
            <person name="Straight P."/>
            <person name="Clardy J."/>
            <person name="Hung D."/>
            <person name="Kolter R."/>
            <person name="Mekalanos J."/>
            <person name="Walker S."/>
            <person name="Walsh C.T."/>
            <person name="Lander E."/>
            <person name="Galagan J."/>
            <person name="Nusbaum C."/>
            <person name="Birren B."/>
        </authorList>
    </citation>
    <scope>NUCLEOTIDE SEQUENCE [LARGE SCALE GENOMIC DNA]</scope>
    <source>
        <strain evidence="4">ATCC 25486 / DSM 40338 / CBS 914.69 / JCM 4507 / NBRC 13074 / NRRL 2958 / 5647</strain>
    </source>
</reference>
<dbReference type="InterPro" id="IPR027417">
    <property type="entry name" value="P-loop_NTPase"/>
</dbReference>
<evidence type="ECO:0000259" key="2">
    <source>
        <dbReference type="Pfam" id="PF00931"/>
    </source>
</evidence>
<protein>
    <submittedName>
        <fullName evidence="3">Tetratricopeptide TPR4 domain-containing protein</fullName>
    </submittedName>
</protein>
<feature type="region of interest" description="Disordered" evidence="1">
    <location>
        <begin position="1"/>
        <end position="28"/>
    </location>
</feature>
<dbReference type="Gene3D" id="3.40.50.300">
    <property type="entry name" value="P-loop containing nucleotide triphosphate hydrolases"/>
    <property type="match status" value="1"/>
</dbReference>
<proteinExistence type="predicted"/>
<sequence>MTPRSSGPRQQPGPGTPGGGAQAFGPRSVAIGGDNYGPVLTGDGARVVQLQPGGLRPAAEVPAPAGLHNLPLRPGPFIGRSGELDRLDAVSRGPGGVVVQALHGLGGVGKSTLASYWAATRADGFAPIWWITADSPSAVQHGLAAFAVALEAELSVLLSPPALAERALQWLTCHTDWLIVLDNVIDPADVAPVLARTASHGRFLITSRLATTWQHVTTVLRLDVLAEDEALDLLTRTVAAPGRDLDGAADLCARLGHLPLAVEQAAAYLAQNPLLTPRAYLDLMDRYPAGMYAHGAVGIEDRRTLARVWRPTLDRIAGSLPTAADVLRVLAWYAPDRIPVTLLEGLADPPALSHAIGLLTAYSMVTADASTGTVSIHRLVQALARTPDPDDPHRTPELIAQARDRATAHLRDLTSGQSAEPDWSVLLPHVEALLDHAPAHTDTATTAELLELTGLFFTGLNWSEIRRSVGFFRRALATLERLFGPGHPATLTARDRLADAYVRTRDTEQAVSLWEDALATLERLLGPGHPTTLTTREHLADAQCRAGGTGGAISREQALAALESMLGPDRPGTLTAGDHLALAYFRTEETGFGEGDMRRAVPVWEQAAAALERLLGPDHPTTLSTRHRLALAYSRAGDRGKAIPVYEQTVAAMERVLGAEHPSTLTARLHLNTAYGNAHEPGTRAVSRLEQALADSERQHGPHGLLARPSRNRLIRAYRAAGDFGRAIPLLEREIAISKAQQEHGWIDTEGDDIPGYCIELARAHREAGDPRRAIRILVQELAELAYLPGLGHAHDSDAVPAFRRLLDRALHEHDEEEAGRLADRAVAMLGAGLDRRWRPLLRDDGRR</sequence>
<dbReference type="SUPFAM" id="SSF52540">
    <property type="entry name" value="P-loop containing nucleoside triphosphate hydrolases"/>
    <property type="match status" value="1"/>
</dbReference>
<dbReference type="GO" id="GO:0043531">
    <property type="term" value="F:ADP binding"/>
    <property type="evidence" value="ECO:0007669"/>
    <property type="project" value="InterPro"/>
</dbReference>
<feature type="domain" description="NB-ARC" evidence="2">
    <location>
        <begin position="99"/>
        <end position="239"/>
    </location>
</feature>
<keyword evidence="4" id="KW-1185">Reference proteome</keyword>
<dbReference type="Pfam" id="PF13176">
    <property type="entry name" value="TPR_7"/>
    <property type="match status" value="2"/>
</dbReference>
<dbReference type="InterPro" id="IPR002182">
    <property type="entry name" value="NB-ARC"/>
</dbReference>
<gene>
    <name evidence="3" type="ORF">SSDG_02510</name>
</gene>
<feature type="compositionally biased region" description="Low complexity" evidence="1">
    <location>
        <begin position="1"/>
        <end position="13"/>
    </location>
</feature>
<accession>B5HBA1</accession>
<name>B5HBA1_STRE2</name>
<dbReference type="InterPro" id="IPR053137">
    <property type="entry name" value="NLR-like"/>
</dbReference>
<dbReference type="PRINTS" id="PR00364">
    <property type="entry name" value="DISEASERSIST"/>
</dbReference>
<reference evidence="4" key="2">
    <citation type="submission" date="2009-10" db="EMBL/GenBank/DDBJ databases">
        <title>The genome sequence of Streptomyces pristinaespiralis strain ATCC 25486.</title>
        <authorList>
            <consortium name="The Broad Institute Genome Sequencing Platform"/>
            <consortium name="Broad Institute Microbial Sequencing Center"/>
            <person name="Fischbach M."/>
            <person name="Godfrey P."/>
            <person name="Ward D."/>
            <person name="Young S."/>
            <person name="Zeng Q."/>
            <person name="Koehrsen M."/>
            <person name="Alvarado L."/>
            <person name="Berlin A.M."/>
            <person name="Bochicchio J."/>
            <person name="Borenstein D."/>
            <person name="Chapman S.B."/>
            <person name="Chen Z."/>
            <person name="Engels R."/>
            <person name="Freedman E."/>
            <person name="Gellesch M."/>
            <person name="Goldberg J."/>
            <person name="Griggs A."/>
            <person name="Gujja S."/>
            <person name="Heilman E.R."/>
            <person name="Heiman D.I."/>
            <person name="Hepburn T.A."/>
            <person name="Howarth C."/>
            <person name="Jen D."/>
            <person name="Larson L."/>
            <person name="Lewis B."/>
            <person name="Mehta T."/>
            <person name="Park D."/>
            <person name="Pearson M."/>
            <person name="Richards J."/>
            <person name="Roberts A."/>
            <person name="Saif S."/>
            <person name="Shea T.D."/>
            <person name="Shenoy N."/>
            <person name="Sisk P."/>
            <person name="Stolte C."/>
            <person name="Sykes S.N."/>
            <person name="Thomson T."/>
            <person name="Walk T."/>
            <person name="White J."/>
            <person name="Yandava C."/>
            <person name="Straight P."/>
            <person name="Clardy J."/>
            <person name="Hung D."/>
            <person name="Kolter R."/>
            <person name="Mekalanos J."/>
            <person name="Walker S."/>
            <person name="Walsh C.T."/>
            <person name="Wieland-Brown L.C."/>
            <person name="Haas B."/>
            <person name="Nusbaum C."/>
            <person name="Birren B."/>
        </authorList>
    </citation>
    <scope>NUCLEOTIDE SEQUENCE [LARGE SCALE GENOMIC DNA]</scope>
    <source>
        <strain evidence="4">ATCC 25486 / DSM 40338 / CBS 914.69 / JCM 4507 / NBRC 13074 / NRRL 2958 / 5647</strain>
    </source>
</reference>
<dbReference type="Pfam" id="PF13374">
    <property type="entry name" value="TPR_10"/>
    <property type="match status" value="1"/>
</dbReference>
<dbReference type="InterPro" id="IPR011990">
    <property type="entry name" value="TPR-like_helical_dom_sf"/>
</dbReference>
<dbReference type="eggNOG" id="COG0457">
    <property type="taxonomic scope" value="Bacteria"/>
</dbReference>
<dbReference type="Pfam" id="PF13424">
    <property type="entry name" value="TPR_12"/>
    <property type="match status" value="1"/>
</dbReference>
<evidence type="ECO:0000313" key="4">
    <source>
        <dbReference type="Proteomes" id="UP000002805"/>
    </source>
</evidence>
<dbReference type="EMBL" id="CM000950">
    <property type="protein sequence ID" value="EDY64112.1"/>
    <property type="molecule type" value="Genomic_DNA"/>
</dbReference>
<dbReference type="Pfam" id="PF00931">
    <property type="entry name" value="NB-ARC"/>
    <property type="match status" value="1"/>
</dbReference>